<gene>
    <name evidence="13" type="ORF">DFJ69_6160</name>
</gene>
<evidence type="ECO:0000256" key="7">
    <source>
        <dbReference type="ARBA" id="ARBA00022679"/>
    </source>
</evidence>
<dbReference type="EC" id="2.1.1.77" evidence="3"/>
<proteinExistence type="inferred from homology"/>
<feature type="region of interest" description="Disordered" evidence="12">
    <location>
        <begin position="247"/>
        <end position="281"/>
    </location>
</feature>
<accession>A0A3D9T7F1</accession>
<dbReference type="GO" id="GO:0005737">
    <property type="term" value="C:cytoplasm"/>
    <property type="evidence" value="ECO:0007669"/>
    <property type="project" value="UniProtKB-SubCell"/>
</dbReference>
<evidence type="ECO:0000256" key="1">
    <source>
        <dbReference type="ARBA" id="ARBA00004496"/>
    </source>
</evidence>
<comment type="caution">
    <text evidence="13">The sequence shown here is derived from an EMBL/GenBank/DDBJ whole genome shotgun (WGS) entry which is preliminary data.</text>
</comment>
<dbReference type="EMBL" id="QTTT01000001">
    <property type="protein sequence ID" value="REF00605.1"/>
    <property type="molecule type" value="Genomic_DNA"/>
</dbReference>
<organism evidence="13 14">
    <name type="scientific">Thermomonospora umbrina</name>
    <dbReference type="NCBI Taxonomy" id="111806"/>
    <lineage>
        <taxon>Bacteria</taxon>
        <taxon>Bacillati</taxon>
        <taxon>Actinomycetota</taxon>
        <taxon>Actinomycetes</taxon>
        <taxon>Streptosporangiales</taxon>
        <taxon>Thermomonosporaceae</taxon>
        <taxon>Thermomonospora</taxon>
    </lineage>
</organism>
<keyword evidence="7 13" id="KW-0808">Transferase</keyword>
<dbReference type="InterPro" id="IPR000682">
    <property type="entry name" value="PCMT"/>
</dbReference>
<name>A0A3D9T7F1_9ACTN</name>
<keyword evidence="6 13" id="KW-0489">Methyltransferase</keyword>
<keyword evidence="14" id="KW-1185">Reference proteome</keyword>
<evidence type="ECO:0000313" key="14">
    <source>
        <dbReference type="Proteomes" id="UP000256661"/>
    </source>
</evidence>
<sequence length="396" mass="42891">MTSTADSALPVTGLPEGEAEAVRSGRLDIGWARILSTLPRSRFLPDVIWPKDPATGVNIPVDKAVDPVSWRGWADADVPIVTQWDDRSTGGPGDTATSSASQPALVVNMLAELDARPGHRVLDAGTGTGWTTGLLAARTGSANVVGIEYDAAVADAARARLHAAGLDPLVVTGDGAAGWPARAPYDRIQCTYAVRRIPPAWVEQTRPGGLIVAPWETGLTHHGALVRLTVDEDGTASGPFVRSVQFMGSRPERPTPVDREDYLPSDVDSWPDGTDQTTSTLRPADLWDTPYSAAWWTVGLLVPDVVHATSTADDGTLIGWLFSRRCRSWSIAYFDDDPEAEVYQGGPRRLWDEVETAHRWWAEHGRPGHEDFGLTTGTETERVWLRDPANIIGPDR</sequence>
<protein>
    <recommendedName>
        <fullName evidence="4">Protein-L-isoaspartate O-methyltransferase</fullName>
        <ecNumber evidence="3">2.1.1.77</ecNumber>
    </recommendedName>
    <alternativeName>
        <fullName evidence="11">L-isoaspartyl protein carboxyl methyltransferase</fullName>
    </alternativeName>
    <alternativeName>
        <fullName evidence="9">Protein L-isoaspartyl methyltransferase</fullName>
    </alternativeName>
    <alternativeName>
        <fullName evidence="10">Protein-beta-aspartate methyltransferase</fullName>
    </alternativeName>
</protein>
<dbReference type="GO" id="GO:0032259">
    <property type="term" value="P:methylation"/>
    <property type="evidence" value="ECO:0007669"/>
    <property type="project" value="UniProtKB-KW"/>
</dbReference>
<evidence type="ECO:0000256" key="2">
    <source>
        <dbReference type="ARBA" id="ARBA00005369"/>
    </source>
</evidence>
<evidence type="ECO:0000256" key="11">
    <source>
        <dbReference type="ARBA" id="ARBA00031350"/>
    </source>
</evidence>
<feature type="compositionally biased region" description="Basic and acidic residues" evidence="12">
    <location>
        <begin position="250"/>
        <end position="262"/>
    </location>
</feature>
<dbReference type="SUPFAM" id="SSF53335">
    <property type="entry name" value="S-adenosyl-L-methionine-dependent methyltransferases"/>
    <property type="match status" value="1"/>
</dbReference>
<dbReference type="InterPro" id="IPR029063">
    <property type="entry name" value="SAM-dependent_MTases_sf"/>
</dbReference>
<evidence type="ECO:0000256" key="5">
    <source>
        <dbReference type="ARBA" id="ARBA00022490"/>
    </source>
</evidence>
<evidence type="ECO:0000313" key="13">
    <source>
        <dbReference type="EMBL" id="REF00605.1"/>
    </source>
</evidence>
<dbReference type="PANTHER" id="PTHR11579:SF0">
    <property type="entry name" value="PROTEIN-L-ISOASPARTATE(D-ASPARTATE) O-METHYLTRANSFERASE"/>
    <property type="match status" value="1"/>
</dbReference>
<evidence type="ECO:0000256" key="9">
    <source>
        <dbReference type="ARBA" id="ARBA00030757"/>
    </source>
</evidence>
<dbReference type="AlphaFoldDB" id="A0A3D9T7F1"/>
<keyword evidence="8" id="KW-0949">S-adenosyl-L-methionine</keyword>
<comment type="similarity">
    <text evidence="2">Belongs to the methyltransferase superfamily. L-isoaspartyl/D-aspartyl protein methyltransferase family.</text>
</comment>
<evidence type="ECO:0000256" key="3">
    <source>
        <dbReference type="ARBA" id="ARBA00011890"/>
    </source>
</evidence>
<dbReference type="PROSITE" id="PS01279">
    <property type="entry name" value="PCMT"/>
    <property type="match status" value="1"/>
</dbReference>
<comment type="subcellular location">
    <subcellularLocation>
        <location evidence="1">Cytoplasm</location>
    </subcellularLocation>
</comment>
<evidence type="ECO:0000256" key="8">
    <source>
        <dbReference type="ARBA" id="ARBA00022691"/>
    </source>
</evidence>
<dbReference type="PANTHER" id="PTHR11579">
    <property type="entry name" value="PROTEIN-L-ISOASPARTATE O-METHYLTRANSFERASE"/>
    <property type="match status" value="1"/>
</dbReference>
<evidence type="ECO:0000256" key="10">
    <source>
        <dbReference type="ARBA" id="ARBA00031323"/>
    </source>
</evidence>
<dbReference type="Pfam" id="PF01135">
    <property type="entry name" value="PCMT"/>
    <property type="match status" value="1"/>
</dbReference>
<evidence type="ECO:0000256" key="6">
    <source>
        <dbReference type="ARBA" id="ARBA00022603"/>
    </source>
</evidence>
<dbReference type="Gene3D" id="3.40.50.150">
    <property type="entry name" value="Vaccinia Virus protein VP39"/>
    <property type="match status" value="1"/>
</dbReference>
<dbReference type="Proteomes" id="UP000256661">
    <property type="component" value="Unassembled WGS sequence"/>
</dbReference>
<keyword evidence="5" id="KW-0963">Cytoplasm</keyword>
<dbReference type="GO" id="GO:0004719">
    <property type="term" value="F:protein-L-isoaspartate (D-aspartate) O-methyltransferase activity"/>
    <property type="evidence" value="ECO:0007669"/>
    <property type="project" value="UniProtKB-EC"/>
</dbReference>
<evidence type="ECO:0000256" key="4">
    <source>
        <dbReference type="ARBA" id="ARBA00013346"/>
    </source>
</evidence>
<reference evidence="13 14" key="1">
    <citation type="submission" date="2018-08" db="EMBL/GenBank/DDBJ databases">
        <title>Sequencing the genomes of 1000 actinobacteria strains.</title>
        <authorList>
            <person name="Klenk H.-P."/>
        </authorList>
    </citation>
    <scope>NUCLEOTIDE SEQUENCE [LARGE SCALE GENOMIC DNA]</scope>
    <source>
        <strain evidence="13 14">DSM 43927</strain>
    </source>
</reference>
<evidence type="ECO:0000256" key="12">
    <source>
        <dbReference type="SAM" id="MobiDB-lite"/>
    </source>
</evidence>